<dbReference type="EMBL" id="QWIL01002466">
    <property type="protein sequence ID" value="RMX94295.1"/>
    <property type="molecule type" value="Genomic_DNA"/>
</dbReference>
<feature type="region of interest" description="Disordered" evidence="1">
    <location>
        <begin position="45"/>
        <end position="101"/>
    </location>
</feature>
<sequence length="167" mass="17596">MANDKDNKTFTFETVATVVAALQSQGKTLGNREYELMAELDGTRSASSFEHSFRAVKKRAQEISQKGASKNGGKASTEKPTPRKRAKAGSTCGELHASKGSAKECGEDSLFHGLNVLISLANCSAGKSKGDNEGSTEESDESPSKKVKQEGKSGGNTFFSEALGDLA</sequence>
<gene>
    <name evidence="2" type="ORF">D0867_13899</name>
</gene>
<dbReference type="OrthoDB" id="3938057at2759"/>
<evidence type="ECO:0000313" key="2">
    <source>
        <dbReference type="EMBL" id="RMX94295.1"/>
    </source>
</evidence>
<organism evidence="2 3">
    <name type="scientific">Hortaea werneckii</name>
    <name type="common">Black yeast</name>
    <name type="synonym">Cladosporium werneckii</name>
    <dbReference type="NCBI Taxonomy" id="91943"/>
    <lineage>
        <taxon>Eukaryota</taxon>
        <taxon>Fungi</taxon>
        <taxon>Dikarya</taxon>
        <taxon>Ascomycota</taxon>
        <taxon>Pezizomycotina</taxon>
        <taxon>Dothideomycetes</taxon>
        <taxon>Dothideomycetidae</taxon>
        <taxon>Mycosphaerellales</taxon>
        <taxon>Teratosphaeriaceae</taxon>
        <taxon>Hortaea</taxon>
    </lineage>
</organism>
<feature type="compositionally biased region" description="Basic and acidic residues" evidence="1">
    <location>
        <begin position="142"/>
        <end position="151"/>
    </location>
</feature>
<comment type="caution">
    <text evidence="2">The sequence shown here is derived from an EMBL/GenBank/DDBJ whole genome shotgun (WGS) entry which is preliminary data.</text>
</comment>
<name>A0A3M6XU61_HORWE</name>
<feature type="region of interest" description="Disordered" evidence="1">
    <location>
        <begin position="125"/>
        <end position="167"/>
    </location>
</feature>
<protein>
    <submittedName>
        <fullName evidence="2">Uncharacterized protein</fullName>
    </submittedName>
</protein>
<evidence type="ECO:0000256" key="1">
    <source>
        <dbReference type="SAM" id="MobiDB-lite"/>
    </source>
</evidence>
<dbReference type="AlphaFoldDB" id="A0A3M6XU61"/>
<evidence type="ECO:0000313" key="3">
    <source>
        <dbReference type="Proteomes" id="UP000271337"/>
    </source>
</evidence>
<reference evidence="2 3" key="1">
    <citation type="journal article" date="2018" name="BMC Genomics">
        <title>Genomic evidence for intraspecific hybridization in a clonal and extremely halotolerant yeast.</title>
        <authorList>
            <person name="Gostincar C."/>
            <person name="Stajich J.E."/>
            <person name="Zupancic J."/>
            <person name="Zalar P."/>
            <person name="Gunde-Cimerman N."/>
        </authorList>
    </citation>
    <scope>NUCLEOTIDE SEQUENCE [LARGE SCALE GENOMIC DNA]</scope>
    <source>
        <strain evidence="2 3">EXF-6669</strain>
    </source>
</reference>
<proteinExistence type="predicted"/>
<dbReference type="VEuPathDB" id="FungiDB:BTJ68_10843"/>
<dbReference type="Proteomes" id="UP000271337">
    <property type="component" value="Unassembled WGS sequence"/>
</dbReference>
<accession>A0A3M6XU61</accession>